<feature type="transmembrane region" description="Helical" evidence="1">
    <location>
        <begin position="6"/>
        <end position="29"/>
    </location>
</feature>
<feature type="transmembrane region" description="Helical" evidence="1">
    <location>
        <begin position="119"/>
        <end position="140"/>
    </location>
</feature>
<gene>
    <name evidence="3" type="ORF">SAMN02745168_1373</name>
</gene>
<dbReference type="SMART" id="SM00471">
    <property type="entry name" value="HDc"/>
    <property type="match status" value="1"/>
</dbReference>
<evidence type="ECO:0000256" key="1">
    <source>
        <dbReference type="SAM" id="Phobius"/>
    </source>
</evidence>
<accession>A0A1W2A182</accession>
<evidence type="ECO:0000313" key="3">
    <source>
        <dbReference type="EMBL" id="SMC54181.1"/>
    </source>
</evidence>
<feature type="transmembrane region" description="Helical" evidence="1">
    <location>
        <begin position="217"/>
        <end position="238"/>
    </location>
</feature>
<dbReference type="AlphaFoldDB" id="A0A1W2A182"/>
<evidence type="ECO:0000313" key="4">
    <source>
        <dbReference type="Proteomes" id="UP000192790"/>
    </source>
</evidence>
<sequence length="429" mass="48004">MLKRQTAYRSLIIVVGFLIIGYCAAYVMKQVQGSGFTVQDAVNWAIVLLLFALSRSLPVYISEDKSIDVSFVPVVASMMVFGLHTTIVLFSFSILFFFLMDEDTKKLRYALKASPGNEIFNLCNIILSDFVGGQMLLLLGGTGSDFRFPYSILPAILFALISICLNLIFFIFDFVSAGKEKFAPMFYQNILGILPNVFSTIPFGILLAILLNMQNGAYFVLLFMFPLLLARYSFKLYLDSKSMYMRTISSLSMAIDAKDRYTQGHSQRVAAYSQQLATAMGLHRDMVENVKVAAILHDIGKIGVRNDVLNKPARLTEEEFEEIKMHPVIGRKIIDDIRLSPVINEAVLYHHCHYNGGGYPPNGPKFENFPVAAAILGVADAFDAMTTDRPYRKGMTKEAATEEIHRFSGTQFDPKVVTAFDSIVDKIEL</sequence>
<dbReference type="OrthoDB" id="9804747at2"/>
<keyword evidence="1" id="KW-0812">Transmembrane</keyword>
<keyword evidence="4" id="KW-1185">Reference proteome</keyword>
<dbReference type="STRING" id="1122930.SAMN02745168_1373"/>
<dbReference type="Proteomes" id="UP000192790">
    <property type="component" value="Unassembled WGS sequence"/>
</dbReference>
<dbReference type="RefSeq" id="WP_084233992.1">
    <property type="nucleotide sequence ID" value="NZ_FWXW01000003.1"/>
</dbReference>
<keyword evidence="1" id="KW-0472">Membrane</keyword>
<dbReference type="PROSITE" id="PS51832">
    <property type="entry name" value="HD_GYP"/>
    <property type="match status" value="1"/>
</dbReference>
<feature type="transmembrane region" description="Helical" evidence="1">
    <location>
        <begin position="41"/>
        <end position="62"/>
    </location>
</feature>
<dbReference type="InterPro" id="IPR003607">
    <property type="entry name" value="HD/PDEase_dom"/>
</dbReference>
<protein>
    <submittedName>
        <fullName evidence="3">HDIG domain-containing protein</fullName>
    </submittedName>
</protein>
<dbReference type="PANTHER" id="PTHR43155">
    <property type="entry name" value="CYCLIC DI-GMP PHOSPHODIESTERASE PA4108-RELATED"/>
    <property type="match status" value="1"/>
</dbReference>
<dbReference type="NCBIfam" id="TIGR00277">
    <property type="entry name" value="HDIG"/>
    <property type="match status" value="1"/>
</dbReference>
<dbReference type="InterPro" id="IPR037522">
    <property type="entry name" value="HD_GYP_dom"/>
</dbReference>
<dbReference type="CDD" id="cd00077">
    <property type="entry name" value="HDc"/>
    <property type="match status" value="1"/>
</dbReference>
<dbReference type="InterPro" id="IPR006675">
    <property type="entry name" value="HDIG_dom"/>
</dbReference>
<name>A0A1W2A182_9FIRM</name>
<feature type="domain" description="HD-GYP" evidence="2">
    <location>
        <begin position="240"/>
        <end position="429"/>
    </location>
</feature>
<dbReference type="Pfam" id="PF13487">
    <property type="entry name" value="HD_5"/>
    <property type="match status" value="1"/>
</dbReference>
<dbReference type="SUPFAM" id="SSF109604">
    <property type="entry name" value="HD-domain/PDEase-like"/>
    <property type="match status" value="1"/>
</dbReference>
<feature type="transmembrane region" description="Helical" evidence="1">
    <location>
        <begin position="152"/>
        <end position="174"/>
    </location>
</feature>
<dbReference type="EMBL" id="FWXW01000003">
    <property type="protein sequence ID" value="SMC54181.1"/>
    <property type="molecule type" value="Genomic_DNA"/>
</dbReference>
<organism evidence="3 4">
    <name type="scientific">Papillibacter cinnamivorans DSM 12816</name>
    <dbReference type="NCBI Taxonomy" id="1122930"/>
    <lineage>
        <taxon>Bacteria</taxon>
        <taxon>Bacillati</taxon>
        <taxon>Bacillota</taxon>
        <taxon>Clostridia</taxon>
        <taxon>Eubacteriales</taxon>
        <taxon>Oscillospiraceae</taxon>
        <taxon>Papillibacter</taxon>
    </lineage>
</organism>
<keyword evidence="1" id="KW-1133">Transmembrane helix</keyword>
<feature type="transmembrane region" description="Helical" evidence="1">
    <location>
        <begin position="74"/>
        <end position="99"/>
    </location>
</feature>
<proteinExistence type="predicted"/>
<reference evidence="3 4" key="1">
    <citation type="submission" date="2017-04" db="EMBL/GenBank/DDBJ databases">
        <authorList>
            <person name="Afonso C.L."/>
            <person name="Miller P.J."/>
            <person name="Scott M.A."/>
            <person name="Spackman E."/>
            <person name="Goraichik I."/>
            <person name="Dimitrov K.M."/>
            <person name="Suarez D.L."/>
            <person name="Swayne D.E."/>
        </authorList>
    </citation>
    <scope>NUCLEOTIDE SEQUENCE [LARGE SCALE GENOMIC DNA]</scope>
    <source>
        <strain evidence="3 4">DSM 12816</strain>
    </source>
</reference>
<dbReference type="PANTHER" id="PTHR43155:SF2">
    <property type="entry name" value="CYCLIC DI-GMP PHOSPHODIESTERASE PA4108"/>
    <property type="match status" value="1"/>
</dbReference>
<feature type="transmembrane region" description="Helical" evidence="1">
    <location>
        <begin position="186"/>
        <end position="211"/>
    </location>
</feature>
<dbReference type="Gene3D" id="1.10.3210.10">
    <property type="entry name" value="Hypothetical protein af1432"/>
    <property type="match status" value="1"/>
</dbReference>
<evidence type="ECO:0000259" key="2">
    <source>
        <dbReference type="PROSITE" id="PS51832"/>
    </source>
</evidence>